<dbReference type="EMBL" id="VFOK01000001">
    <property type="protein sequence ID" value="TQL32080.1"/>
    <property type="molecule type" value="Genomic_DNA"/>
</dbReference>
<dbReference type="PANTHER" id="PTHR43762">
    <property type="entry name" value="L-GULONOLACTONE OXIDASE"/>
    <property type="match status" value="1"/>
</dbReference>
<dbReference type="Gene3D" id="3.30.70.2520">
    <property type="match status" value="1"/>
</dbReference>
<dbReference type="InterPro" id="IPR016171">
    <property type="entry name" value="Vanillyl_alc_oxidase_C-sub2"/>
</dbReference>
<evidence type="ECO:0000313" key="3">
    <source>
        <dbReference type="EMBL" id="TQL32080.1"/>
    </source>
</evidence>
<dbReference type="RefSeq" id="WP_142004227.1">
    <property type="nucleotide sequence ID" value="NZ_CAJTBP010000001.1"/>
</dbReference>
<dbReference type="InterPro" id="IPR006094">
    <property type="entry name" value="Oxid_FAD_bind_N"/>
</dbReference>
<dbReference type="GO" id="GO:0080049">
    <property type="term" value="F:L-gulono-1,4-lactone dehydrogenase activity"/>
    <property type="evidence" value="ECO:0007669"/>
    <property type="project" value="TreeGrafter"/>
</dbReference>
<accession>A0A542X8F8</accession>
<sequence>MADRVWRNWAGNVEAAGFDALAPASTEEVAHAVTLAARTGRRVKPIGSGHSFTAIGQPVDLQLQLHRLTGVVAHDPETGRVRVRAGSRLRDLNRELHALGLAFPNLGDYDGQTVSGAIATGTHGTGAGLTGLAGFVRGVEMVLADGSVARFDDDHQPELVAAVTVGLGALGVVTELELQCVPTFLLRAEEAPDRLDGVLERLDETIDGTDHFEFYFFPHTDLVQTKTNTRVEDLGERAPLPRWRAVLDDRLIANTAFEGLNRVVSRAPGAIPRVNQVSARALSRRTYTDLSYAVLATERTVRFTESEFAVRRGDVADLLRELRAYFRRGEQQVAFPIEVRFSGADDRWLSTGYQRANAYVAVHQYHRRSNQPYFQDFWAMLPGDARPHWGKLHDLGHEELRALYPRFDDFVALRDRLDPTRVFANPYLDRVLGV</sequence>
<dbReference type="GO" id="GO:0003885">
    <property type="term" value="F:D-arabinono-1,4-lactone oxidase activity"/>
    <property type="evidence" value="ECO:0007669"/>
    <property type="project" value="InterPro"/>
</dbReference>
<dbReference type="InterPro" id="IPR010031">
    <property type="entry name" value="FAD_lactone_oxidase-like"/>
</dbReference>
<evidence type="ECO:0000256" key="1">
    <source>
        <dbReference type="ARBA" id="ARBA00023002"/>
    </source>
</evidence>
<keyword evidence="4" id="KW-1185">Reference proteome</keyword>
<dbReference type="InterPro" id="IPR016166">
    <property type="entry name" value="FAD-bd_PCMH"/>
</dbReference>
<dbReference type="AlphaFoldDB" id="A0A542X8F8"/>
<feature type="domain" description="FAD-binding PCMH-type" evidence="2">
    <location>
        <begin position="13"/>
        <end position="183"/>
    </location>
</feature>
<dbReference type="InterPro" id="IPR016167">
    <property type="entry name" value="FAD-bd_PCMH_sub1"/>
</dbReference>
<dbReference type="InterPro" id="IPR016169">
    <property type="entry name" value="FAD-bd_PCMH_sub2"/>
</dbReference>
<dbReference type="Gene3D" id="1.10.45.10">
    <property type="entry name" value="Vanillyl-alcohol Oxidase, Chain A, domain 4"/>
    <property type="match status" value="1"/>
</dbReference>
<dbReference type="GO" id="GO:0071949">
    <property type="term" value="F:FAD binding"/>
    <property type="evidence" value="ECO:0007669"/>
    <property type="project" value="InterPro"/>
</dbReference>
<dbReference type="PIRSF" id="PIRSF000136">
    <property type="entry name" value="LGO_GLO"/>
    <property type="match status" value="1"/>
</dbReference>
<dbReference type="SUPFAM" id="SSF56176">
    <property type="entry name" value="FAD-binding/transporter-associated domain-like"/>
    <property type="match status" value="1"/>
</dbReference>
<dbReference type="Gene3D" id="3.30.43.10">
    <property type="entry name" value="Uridine Diphospho-n-acetylenolpyruvylglucosamine Reductase, domain 2"/>
    <property type="match status" value="1"/>
</dbReference>
<dbReference type="InterPro" id="IPR007173">
    <property type="entry name" value="ALO_C"/>
</dbReference>
<dbReference type="Pfam" id="PF04030">
    <property type="entry name" value="ALO"/>
    <property type="match status" value="1"/>
</dbReference>
<keyword evidence="1" id="KW-0560">Oxidoreductase</keyword>
<dbReference type="OrthoDB" id="9800184at2"/>
<reference evidence="3 4" key="1">
    <citation type="submission" date="2019-06" db="EMBL/GenBank/DDBJ databases">
        <title>Sequencing the genomes of 1000 actinobacteria strains.</title>
        <authorList>
            <person name="Klenk H.-P."/>
        </authorList>
    </citation>
    <scope>NUCLEOTIDE SEQUENCE [LARGE SCALE GENOMIC DNA]</scope>
    <source>
        <strain evidence="3 4">DSM 24617</strain>
    </source>
</reference>
<evidence type="ECO:0000259" key="2">
    <source>
        <dbReference type="PROSITE" id="PS51387"/>
    </source>
</evidence>
<dbReference type="InterPro" id="IPR036318">
    <property type="entry name" value="FAD-bd_PCMH-like_sf"/>
</dbReference>
<dbReference type="PANTHER" id="PTHR43762:SF1">
    <property type="entry name" value="D-ARABINONO-1,4-LACTONE OXIDASE"/>
    <property type="match status" value="1"/>
</dbReference>
<dbReference type="GO" id="GO:0016020">
    <property type="term" value="C:membrane"/>
    <property type="evidence" value="ECO:0007669"/>
    <property type="project" value="InterPro"/>
</dbReference>
<organism evidence="3 4">
    <name type="scientific">Barrientosiimonas humi</name>
    <dbReference type="NCBI Taxonomy" id="999931"/>
    <lineage>
        <taxon>Bacteria</taxon>
        <taxon>Bacillati</taxon>
        <taxon>Actinomycetota</taxon>
        <taxon>Actinomycetes</taxon>
        <taxon>Micrococcales</taxon>
        <taxon>Dermacoccaceae</taxon>
        <taxon>Barrientosiimonas</taxon>
    </lineage>
</organism>
<gene>
    <name evidence="3" type="ORF">FB554_0195</name>
</gene>
<dbReference type="Proteomes" id="UP000318336">
    <property type="component" value="Unassembled WGS sequence"/>
</dbReference>
<evidence type="ECO:0000313" key="4">
    <source>
        <dbReference type="Proteomes" id="UP000318336"/>
    </source>
</evidence>
<dbReference type="NCBIfam" id="TIGR01679">
    <property type="entry name" value="bact_FAD_ox"/>
    <property type="match status" value="1"/>
</dbReference>
<dbReference type="Pfam" id="PF01565">
    <property type="entry name" value="FAD_binding_4"/>
    <property type="match status" value="1"/>
</dbReference>
<name>A0A542X8F8_9MICO</name>
<dbReference type="Gene3D" id="3.30.465.10">
    <property type="match status" value="1"/>
</dbReference>
<protein>
    <submittedName>
        <fullName evidence="3">FAD-linked oxidoreductase</fullName>
    </submittedName>
</protein>
<comment type="caution">
    <text evidence="3">The sequence shown here is derived from an EMBL/GenBank/DDBJ whole genome shotgun (WGS) entry which is preliminary data.</text>
</comment>
<dbReference type="PROSITE" id="PS51387">
    <property type="entry name" value="FAD_PCMH"/>
    <property type="match status" value="1"/>
</dbReference>
<proteinExistence type="predicted"/>